<accession>A0ABV4UWS9</accession>
<dbReference type="InterPro" id="IPR009665">
    <property type="entry name" value="YyaC"/>
</dbReference>
<dbReference type="GO" id="GO:0006508">
    <property type="term" value="P:proteolysis"/>
    <property type="evidence" value="ECO:0007669"/>
    <property type="project" value="UniProtKB-KW"/>
</dbReference>
<dbReference type="NCBIfam" id="TIGR02841">
    <property type="entry name" value="spore_YyaC"/>
    <property type="match status" value="1"/>
</dbReference>
<sequence>MQTTDQLVGAIAQTIPVHVPANKFVFFCVGTDRSTGDSFGPIVGTFLEEAGYKVIGTLENPAHAENIRERINEIPSESVVIGIDACLGMHSSIGNIRVDSGPVRPGAGLGKELPPVGDYHITGIVNEGGFMEQFVLQNTRLSLVMDMAKKIVSAIRTAIPIFEGIKEVAAAIEPAGQSKN</sequence>
<dbReference type="Pfam" id="PF06866">
    <property type="entry name" value="DUF1256"/>
    <property type="match status" value="1"/>
</dbReference>
<comment type="caution">
    <text evidence="1">The sequence shown here is derived from an EMBL/GenBank/DDBJ whole genome shotgun (WGS) entry which is preliminary data.</text>
</comment>
<keyword evidence="2" id="KW-1185">Reference proteome</keyword>
<keyword evidence="1" id="KW-0645">Protease</keyword>
<gene>
    <name evidence="1" type="primary">yyaC</name>
    <name evidence="1" type="ORF">ACEU3E_06640</name>
</gene>
<keyword evidence="1" id="KW-0378">Hydrolase</keyword>
<dbReference type="GO" id="GO:0008233">
    <property type="term" value="F:peptidase activity"/>
    <property type="evidence" value="ECO:0007669"/>
    <property type="project" value="UniProtKB-KW"/>
</dbReference>
<proteinExistence type="predicted"/>
<name>A0ABV4UWS9_9BACL</name>
<evidence type="ECO:0000313" key="1">
    <source>
        <dbReference type="EMBL" id="MFB0841839.1"/>
    </source>
</evidence>
<dbReference type="InterPro" id="IPR023430">
    <property type="entry name" value="Pept_HybD-like_dom_sf"/>
</dbReference>
<dbReference type="RefSeq" id="WP_373949518.1">
    <property type="nucleotide sequence ID" value="NZ_JBHDLN010000003.1"/>
</dbReference>
<reference evidence="1 2" key="1">
    <citation type="submission" date="2024-09" db="EMBL/GenBank/DDBJ databases">
        <authorList>
            <person name="Makale K.P.P."/>
            <person name="Makhzoum A."/>
            <person name="Rantong G."/>
            <person name="Rahube T.O."/>
        </authorList>
    </citation>
    <scope>NUCLEOTIDE SEQUENCE [LARGE SCALE GENOMIC DNA]</scope>
    <source>
        <strain evidence="1 2">KM_D13</strain>
    </source>
</reference>
<evidence type="ECO:0000313" key="2">
    <source>
        <dbReference type="Proteomes" id="UP001575622"/>
    </source>
</evidence>
<dbReference type="Proteomes" id="UP001575622">
    <property type="component" value="Unassembled WGS sequence"/>
</dbReference>
<dbReference type="SUPFAM" id="SSF53163">
    <property type="entry name" value="HybD-like"/>
    <property type="match status" value="1"/>
</dbReference>
<protein>
    <submittedName>
        <fullName evidence="1">Spore protease YyaC</fullName>
    </submittedName>
</protein>
<organism evidence="1 2">
    <name type="scientific">Paenibacillus oleatilyticus</name>
    <dbReference type="NCBI Taxonomy" id="2594886"/>
    <lineage>
        <taxon>Bacteria</taxon>
        <taxon>Bacillati</taxon>
        <taxon>Bacillota</taxon>
        <taxon>Bacilli</taxon>
        <taxon>Bacillales</taxon>
        <taxon>Paenibacillaceae</taxon>
        <taxon>Paenibacillus</taxon>
    </lineage>
</organism>
<dbReference type="EMBL" id="JBHDLN010000003">
    <property type="protein sequence ID" value="MFB0841839.1"/>
    <property type="molecule type" value="Genomic_DNA"/>
</dbReference>